<protein>
    <submittedName>
        <fullName evidence="5">Nucleolysin TIA-1</fullName>
    </submittedName>
</protein>
<feature type="domain" description="RRM" evidence="4">
    <location>
        <begin position="141"/>
        <end position="219"/>
    </location>
</feature>
<dbReference type="SUPFAM" id="SSF54928">
    <property type="entry name" value="RNA-binding domain, RBD"/>
    <property type="match status" value="2"/>
</dbReference>
<comment type="caution">
    <text evidence="5">The sequence shown here is derived from an EMBL/GenBank/DDBJ whole genome shotgun (WGS) entry which is preliminary data.</text>
</comment>
<dbReference type="GO" id="GO:0034063">
    <property type="term" value="P:stress granule assembly"/>
    <property type="evidence" value="ECO:0007669"/>
    <property type="project" value="TreeGrafter"/>
</dbReference>
<dbReference type="GO" id="GO:0003729">
    <property type="term" value="F:mRNA binding"/>
    <property type="evidence" value="ECO:0007669"/>
    <property type="project" value="InterPro"/>
</dbReference>
<evidence type="ECO:0000256" key="3">
    <source>
        <dbReference type="SAM" id="MobiDB-lite"/>
    </source>
</evidence>
<dbReference type="PANTHER" id="PTHR47640:SF5">
    <property type="entry name" value="RRM DOMAIN-CONTAINING PROTEIN"/>
    <property type="match status" value="1"/>
</dbReference>
<gene>
    <name evidence="5" type="ORF">HOLleu_33883</name>
</gene>
<dbReference type="InterPro" id="IPR012677">
    <property type="entry name" value="Nucleotide-bd_a/b_plait_sf"/>
</dbReference>
<organism evidence="5 6">
    <name type="scientific">Holothuria leucospilota</name>
    <name type="common">Black long sea cucumber</name>
    <name type="synonym">Mertensiothuria leucospilota</name>
    <dbReference type="NCBI Taxonomy" id="206669"/>
    <lineage>
        <taxon>Eukaryota</taxon>
        <taxon>Metazoa</taxon>
        <taxon>Echinodermata</taxon>
        <taxon>Eleutherozoa</taxon>
        <taxon>Echinozoa</taxon>
        <taxon>Holothuroidea</taxon>
        <taxon>Aspidochirotacea</taxon>
        <taxon>Aspidochirotida</taxon>
        <taxon>Holothuriidae</taxon>
        <taxon>Holothuria</taxon>
    </lineage>
</organism>
<dbReference type="OrthoDB" id="439808at2759"/>
<dbReference type="InterPro" id="IPR000504">
    <property type="entry name" value="RRM_dom"/>
</dbReference>
<accession>A0A9Q0YPF5</accession>
<sequence>MCVSSTLSRSRPNSTPTGIMDSWNMYRHQQVPQHHQEPGEESKTLYVGNLAKEVTQDYILYLFGQIGDCKSCKMIVDHTGATDPYCFVEFYDHKAAEHARSTMNGRVVIGKNIKVNWATTSAKKEKLAYSQRGPRSSSETYSLFVGDLTPDIDETILTKAFEPFGSVVDARVVKDMTTGHSRGYGFVAFSREADAELAKNKMNGYYLGGKALRTNWASRKQTHTKGETKDYKEVYAKSSEANTTVYIGNTPDNYKESDVRNLFEKHGDIIEIRVYPDRNYAFVKYSNHEQAATAICACHGTMAEDRSLKCDWGRDDGQSKSSSNISQPFVQQQHQHQAAYQQAALLYSSFSQQQPPFQQQPQQQQQFSGNPPPGIYGQQAFVGNNQSQMYPYFDNSMMMQTSQFTGYGQDNAHNAFMSQGSNTSATSQGGFGYQQQ</sequence>
<dbReference type="GO" id="GO:0010494">
    <property type="term" value="C:cytoplasmic stress granule"/>
    <property type="evidence" value="ECO:0007669"/>
    <property type="project" value="TreeGrafter"/>
</dbReference>
<keyword evidence="1 2" id="KW-0694">RNA-binding</keyword>
<dbReference type="Proteomes" id="UP001152320">
    <property type="component" value="Chromosome 17"/>
</dbReference>
<evidence type="ECO:0000256" key="1">
    <source>
        <dbReference type="ARBA" id="ARBA00022884"/>
    </source>
</evidence>
<dbReference type="GO" id="GO:0000184">
    <property type="term" value="P:nuclear-transcribed mRNA catabolic process, nonsense-mediated decay"/>
    <property type="evidence" value="ECO:0007669"/>
    <property type="project" value="TreeGrafter"/>
</dbReference>
<feature type="region of interest" description="Disordered" evidence="3">
    <location>
        <begin position="352"/>
        <end position="378"/>
    </location>
</feature>
<dbReference type="InterPro" id="IPR035979">
    <property type="entry name" value="RBD_domain_sf"/>
</dbReference>
<dbReference type="PROSITE" id="PS50102">
    <property type="entry name" value="RRM"/>
    <property type="match status" value="3"/>
</dbReference>
<feature type="compositionally biased region" description="Polar residues" evidence="3">
    <location>
        <begin position="415"/>
        <end position="428"/>
    </location>
</feature>
<dbReference type="Pfam" id="PF00076">
    <property type="entry name" value="RRM_1"/>
    <property type="match status" value="3"/>
</dbReference>
<evidence type="ECO:0000313" key="5">
    <source>
        <dbReference type="EMBL" id="KAJ8026128.1"/>
    </source>
</evidence>
<feature type="compositionally biased region" description="Polar residues" evidence="3">
    <location>
        <begin position="319"/>
        <end position="330"/>
    </location>
</feature>
<dbReference type="EMBL" id="JAIZAY010000017">
    <property type="protein sequence ID" value="KAJ8026128.1"/>
    <property type="molecule type" value="Genomic_DNA"/>
</dbReference>
<dbReference type="InterPro" id="IPR050825">
    <property type="entry name" value="RBM42_RBP45_47-like"/>
</dbReference>
<name>A0A9Q0YPF5_HOLLE</name>
<reference evidence="5" key="1">
    <citation type="submission" date="2021-10" db="EMBL/GenBank/DDBJ databases">
        <title>Tropical sea cucumber genome reveals ecological adaptation and Cuvierian tubules defense mechanism.</title>
        <authorList>
            <person name="Chen T."/>
        </authorList>
    </citation>
    <scope>NUCLEOTIDE SEQUENCE</scope>
    <source>
        <strain evidence="5">Nanhai2018</strain>
        <tissue evidence="5">Muscle</tissue>
    </source>
</reference>
<dbReference type="AlphaFoldDB" id="A0A9Q0YPF5"/>
<dbReference type="SMART" id="SM00361">
    <property type="entry name" value="RRM_1"/>
    <property type="match status" value="3"/>
</dbReference>
<feature type="domain" description="RRM" evidence="4">
    <location>
        <begin position="43"/>
        <end position="120"/>
    </location>
</feature>
<feature type="compositionally biased region" description="Polar residues" evidence="3">
    <location>
        <begin position="1"/>
        <end position="17"/>
    </location>
</feature>
<dbReference type="InterPro" id="IPR003954">
    <property type="entry name" value="RRM_euk-type"/>
</dbReference>
<dbReference type="PANTHER" id="PTHR47640">
    <property type="entry name" value="TRNA SELENOCYSTEINE 1-ASSOCIATED PROTEIN 1-RELATED-RELATED"/>
    <property type="match status" value="1"/>
</dbReference>
<feature type="domain" description="RRM" evidence="4">
    <location>
        <begin position="243"/>
        <end position="315"/>
    </location>
</feature>
<evidence type="ECO:0000259" key="4">
    <source>
        <dbReference type="PROSITE" id="PS50102"/>
    </source>
</evidence>
<dbReference type="Gene3D" id="3.30.70.330">
    <property type="match status" value="3"/>
</dbReference>
<feature type="compositionally biased region" description="Low complexity" evidence="3">
    <location>
        <begin position="352"/>
        <end position="368"/>
    </location>
</feature>
<dbReference type="SMART" id="SM00360">
    <property type="entry name" value="RRM"/>
    <property type="match status" value="3"/>
</dbReference>
<evidence type="ECO:0000256" key="2">
    <source>
        <dbReference type="PROSITE-ProRule" id="PRU00176"/>
    </source>
</evidence>
<feature type="region of interest" description="Disordered" evidence="3">
    <location>
        <begin position="313"/>
        <end position="333"/>
    </location>
</feature>
<evidence type="ECO:0000313" key="6">
    <source>
        <dbReference type="Proteomes" id="UP001152320"/>
    </source>
</evidence>
<keyword evidence="6" id="KW-1185">Reference proteome</keyword>
<dbReference type="GO" id="GO:0043488">
    <property type="term" value="P:regulation of mRNA stability"/>
    <property type="evidence" value="ECO:0007669"/>
    <property type="project" value="TreeGrafter"/>
</dbReference>
<feature type="region of interest" description="Disordered" evidence="3">
    <location>
        <begin position="415"/>
        <end position="436"/>
    </location>
</feature>
<feature type="region of interest" description="Disordered" evidence="3">
    <location>
        <begin position="1"/>
        <end position="21"/>
    </location>
</feature>
<proteinExistence type="predicted"/>